<evidence type="ECO:0000313" key="2">
    <source>
        <dbReference type="EMBL" id="MCA2015450.1"/>
    </source>
</evidence>
<sequence>MFSLNGLVSLLFFVLVGVVTYWFQQPYWVLLGYAVLSVITFFCYFKDKRAAKRDDWRVQEKALHLLALLGGWPGALLGQKVFRHKTQKQPFKSILWLTVIVNIGCYVVLVTPMGREWLASYW</sequence>
<gene>
    <name evidence="2" type="ORF">LDJ79_04950</name>
</gene>
<dbReference type="RefSeq" id="WP_225249794.1">
    <property type="nucleotide sequence ID" value="NZ_JAIWIU010000027.1"/>
</dbReference>
<keyword evidence="1" id="KW-0472">Membrane</keyword>
<feature type="transmembrane region" description="Helical" evidence="1">
    <location>
        <begin position="94"/>
        <end position="114"/>
    </location>
</feature>
<dbReference type="Pfam" id="PF06961">
    <property type="entry name" value="DUF1294"/>
    <property type="match status" value="1"/>
</dbReference>
<feature type="transmembrane region" description="Helical" evidence="1">
    <location>
        <begin position="29"/>
        <end position="45"/>
    </location>
</feature>
<protein>
    <submittedName>
        <fullName evidence="2">DUF1294 domain-containing protein</fullName>
    </submittedName>
</protein>
<accession>A0ABS7YIF0</accession>
<keyword evidence="1" id="KW-0812">Transmembrane</keyword>
<keyword evidence="3" id="KW-1185">Reference proteome</keyword>
<organism evidence="2 3">
    <name type="scientific">Vibrio tritonius</name>
    <dbReference type="NCBI Taxonomy" id="1435069"/>
    <lineage>
        <taxon>Bacteria</taxon>
        <taxon>Pseudomonadati</taxon>
        <taxon>Pseudomonadota</taxon>
        <taxon>Gammaproteobacteria</taxon>
        <taxon>Vibrionales</taxon>
        <taxon>Vibrionaceae</taxon>
        <taxon>Vibrio</taxon>
    </lineage>
</organism>
<keyword evidence="1" id="KW-1133">Transmembrane helix</keyword>
<comment type="caution">
    <text evidence="2">The sequence shown here is derived from an EMBL/GenBank/DDBJ whole genome shotgun (WGS) entry which is preliminary data.</text>
</comment>
<feature type="transmembrane region" description="Helical" evidence="1">
    <location>
        <begin position="7"/>
        <end position="23"/>
    </location>
</feature>
<reference evidence="3" key="1">
    <citation type="submission" date="2023-07" db="EMBL/GenBank/DDBJ databases">
        <title>Molecular identification of indigenous halophilic bacteria isolated from red sea cost, biodegradation of synthetic dyes and assessment of degraded metabolite toxicity.</title>
        <authorList>
            <person name="Chaieb K."/>
            <person name="Altayb H.N."/>
        </authorList>
    </citation>
    <scope>NUCLEOTIDE SEQUENCE [LARGE SCALE GENOMIC DNA]</scope>
    <source>
        <strain evidence="3">K20</strain>
    </source>
</reference>
<dbReference type="Proteomes" id="UP001199044">
    <property type="component" value="Unassembled WGS sequence"/>
</dbReference>
<dbReference type="EMBL" id="JAIWIU010000027">
    <property type="protein sequence ID" value="MCA2015450.1"/>
    <property type="molecule type" value="Genomic_DNA"/>
</dbReference>
<evidence type="ECO:0000313" key="3">
    <source>
        <dbReference type="Proteomes" id="UP001199044"/>
    </source>
</evidence>
<evidence type="ECO:0000256" key="1">
    <source>
        <dbReference type="SAM" id="Phobius"/>
    </source>
</evidence>
<name>A0ABS7YIF0_9VIBR</name>
<proteinExistence type="predicted"/>
<dbReference type="InterPro" id="IPR010718">
    <property type="entry name" value="DUF1294"/>
</dbReference>